<name>A0A6G1S7D9_9ACAR</name>
<gene>
    <name evidence="2" type="ORF">g.14636</name>
</gene>
<feature type="compositionally biased region" description="Polar residues" evidence="1">
    <location>
        <begin position="169"/>
        <end position="186"/>
    </location>
</feature>
<feature type="compositionally biased region" description="Low complexity" evidence="1">
    <location>
        <begin position="208"/>
        <end position="250"/>
    </location>
</feature>
<feature type="compositionally biased region" description="Low complexity" evidence="1">
    <location>
        <begin position="147"/>
        <end position="168"/>
    </location>
</feature>
<evidence type="ECO:0000256" key="1">
    <source>
        <dbReference type="SAM" id="MobiDB-lite"/>
    </source>
</evidence>
<proteinExistence type="predicted"/>
<dbReference type="AlphaFoldDB" id="A0A6G1S7D9"/>
<protein>
    <submittedName>
        <fullName evidence="2">Uncharacterized protein</fullName>
    </submittedName>
</protein>
<evidence type="ECO:0000313" key="2">
    <source>
        <dbReference type="EMBL" id="MDE45850.1"/>
    </source>
</evidence>
<feature type="region of interest" description="Disordered" evidence="1">
    <location>
        <begin position="117"/>
        <end position="270"/>
    </location>
</feature>
<reference evidence="2" key="1">
    <citation type="submission" date="2018-10" db="EMBL/GenBank/DDBJ databases">
        <title>Transcriptome assembly of Aceria tosichella (Wheat curl mite) Type 2.</title>
        <authorList>
            <person name="Scully E.D."/>
            <person name="Geib S.M."/>
            <person name="Palmer N.A."/>
            <person name="Gupta A.K."/>
            <person name="Sarath G."/>
            <person name="Tatineni S."/>
        </authorList>
    </citation>
    <scope>NUCLEOTIDE SEQUENCE</scope>
    <source>
        <strain evidence="2">LincolnNE</strain>
    </source>
</reference>
<organism evidence="2">
    <name type="scientific">Aceria tosichella</name>
    <name type="common">wheat curl mite</name>
    <dbReference type="NCBI Taxonomy" id="561515"/>
    <lineage>
        <taxon>Eukaryota</taxon>
        <taxon>Metazoa</taxon>
        <taxon>Ecdysozoa</taxon>
        <taxon>Arthropoda</taxon>
        <taxon>Chelicerata</taxon>
        <taxon>Arachnida</taxon>
        <taxon>Acari</taxon>
        <taxon>Acariformes</taxon>
        <taxon>Trombidiformes</taxon>
        <taxon>Prostigmata</taxon>
        <taxon>Eupodina</taxon>
        <taxon>Eriophyoidea</taxon>
        <taxon>Eriophyidae</taxon>
        <taxon>Eriophyinae</taxon>
        <taxon>Aceriini</taxon>
        <taxon>Aceria</taxon>
    </lineage>
</organism>
<sequence>MLAPKQAAAVSKRLPLKSHQNKVNNNNKLLLLFPNKPVQLATTLATVFMMMLCASPGVRGQDLLRRTSINQHQHNQNQNQNPNNPLANIQLPPQLASLSPQQLHQLAQLRELQLQQEAAARQQRQNQDHQAQREQQAPAPLGLETLSSSSGGSGAASPTAQPAAGQSSGQIPQPSGAETTPTSNSNNERHDDGSYNESGSEMEGVAMSAGSGASSSSTSDNNNNNQASNGQEQAGTSNSVGSSSSGSSPSFEVNWNKCPQLEPNDSEKNKKTQVITKCLQSAPIPSNLTRENVEAHREQIATCALKVEGWFDEQGQYRYDKAEAEIRGKKLDQAIETQVLKFHVACKEEASKKFPRDQNKLIDQVQFYQACMDYYISIVCEIEVSVDQ</sequence>
<dbReference type="EMBL" id="GGYP01001079">
    <property type="protein sequence ID" value="MDE45850.1"/>
    <property type="molecule type" value="Transcribed_RNA"/>
</dbReference>
<accession>A0A6G1S7D9</accession>